<evidence type="ECO:0000313" key="4">
    <source>
        <dbReference type="EMBL" id="SFZ74363.1"/>
    </source>
</evidence>
<proteinExistence type="predicted"/>
<gene>
    <name evidence="4" type="ORF">SAMN03097721_00808</name>
</gene>
<dbReference type="PANTHER" id="PTHR40038:SF1">
    <property type="entry name" value="MEMBRANE-ASSOCIATED PROTEIN TCAA"/>
    <property type="match status" value="1"/>
</dbReference>
<dbReference type="EMBL" id="FPKT01000002">
    <property type="protein sequence ID" value="SFZ74363.1"/>
    <property type="molecule type" value="Genomic_DNA"/>
</dbReference>
<evidence type="ECO:0000259" key="2">
    <source>
        <dbReference type="Pfam" id="PF22813"/>
    </source>
</evidence>
<keyword evidence="1" id="KW-0812">Transmembrane</keyword>
<sequence length="361" mass="41644">MAYCKQCKKPMYINNDYCTRCYHSMLATKKYTERYSHQIHASHASKRYRFRKPKKPLSLIILVLCLMTIILISILSFYRLENALDKKVQLFSDAIDHKNTDQLIELVISNNQQLTNEEAKAYVSLINSFGGNKKFLHQLTSAAYHLKQNKGKTQDVELEGVTILTIHQQIHLFGLFKNFQFEIPRFNFTLDAKDNGKLTYRLNNKKYNVRLVKGHIVSLNAVPLGEYKLDATKKIGNRTYDGNIIFSLKKYGTLAKEDFSEKRFKVTTKNSYMFNKMDLVINDKNVGRLKDYITYGPFSGEDDLLVYGVGYVGNQAFKSNEVNVPSINSDESPVNVVLTFNEAEVFSQSDHQLNKKIHKNK</sequence>
<name>A0ABY1H1Z9_9STAP</name>
<comment type="caution">
    <text evidence="4">The sequence shown here is derived from an EMBL/GenBank/DDBJ whole genome shotgun (WGS) entry which is preliminary data.</text>
</comment>
<feature type="domain" description="TcaA 4th" evidence="3">
    <location>
        <begin position="264"/>
        <end position="331"/>
    </location>
</feature>
<dbReference type="Proteomes" id="UP000182665">
    <property type="component" value="Unassembled WGS sequence"/>
</dbReference>
<accession>A0ABY1H1Z9</accession>
<reference evidence="4 5" key="1">
    <citation type="submission" date="2016-11" db="EMBL/GenBank/DDBJ databases">
        <authorList>
            <person name="Varghese N."/>
            <person name="Submissions S."/>
        </authorList>
    </citation>
    <scope>NUCLEOTIDE SEQUENCE [LARGE SCALE GENOMIC DNA]</scope>
    <source>
        <strain evidence="4 5">NFIX07</strain>
    </source>
</reference>
<dbReference type="Pfam" id="PF22813">
    <property type="entry name" value="TcaA_2nd"/>
    <property type="match status" value="1"/>
</dbReference>
<keyword evidence="5" id="KW-1185">Reference proteome</keyword>
<evidence type="ECO:0000313" key="5">
    <source>
        <dbReference type="Proteomes" id="UP000182665"/>
    </source>
</evidence>
<keyword evidence="1" id="KW-1133">Transmembrane helix</keyword>
<dbReference type="PANTHER" id="PTHR40038">
    <property type="entry name" value="MEMBRANE-ASSOCIATED PROTEIN TCAA"/>
    <property type="match status" value="1"/>
</dbReference>
<protein>
    <submittedName>
        <fullName evidence="4">Uncharacterized membrane protein YvbJ</fullName>
    </submittedName>
</protein>
<feature type="domain" description="TcaA second" evidence="2">
    <location>
        <begin position="85"/>
        <end position="183"/>
    </location>
</feature>
<feature type="transmembrane region" description="Helical" evidence="1">
    <location>
        <begin position="57"/>
        <end position="78"/>
    </location>
</feature>
<evidence type="ECO:0000259" key="3">
    <source>
        <dbReference type="Pfam" id="PF22820"/>
    </source>
</evidence>
<dbReference type="Pfam" id="PF22820">
    <property type="entry name" value="TcaA_3rd_4th"/>
    <property type="match status" value="1"/>
</dbReference>
<organism evidence="4 5">
    <name type="scientific">Staphylococcus pasteuri</name>
    <dbReference type="NCBI Taxonomy" id="45972"/>
    <lineage>
        <taxon>Bacteria</taxon>
        <taxon>Bacillati</taxon>
        <taxon>Bacillota</taxon>
        <taxon>Bacilli</taxon>
        <taxon>Bacillales</taxon>
        <taxon>Staphylococcaceae</taxon>
        <taxon>Staphylococcus</taxon>
    </lineage>
</organism>
<dbReference type="InterPro" id="IPR054529">
    <property type="entry name" value="TcaA_2nd"/>
</dbReference>
<evidence type="ECO:0000256" key="1">
    <source>
        <dbReference type="SAM" id="Phobius"/>
    </source>
</evidence>
<dbReference type="InterPro" id="IPR054530">
    <property type="entry name" value="TcaA_4th"/>
</dbReference>
<keyword evidence="1" id="KW-0472">Membrane</keyword>